<sequence length="547" mass="62770">MSHIREKNREEKNLGFKWGTSIGAGAKNSDIMFYESFIFKGEEYFVYDCVYFDLGQPEASIGKLVKLFEGPDHVKKVKVVWFMRPSEIRNHLGDYEPRWNEIFLASGQGLGVSNINLVESIVGKCNVVCTSNDHRNPQAYSEADLRRADYFFCCHFDVGELAISDTFPDMVDRVKVEHFFNKKTEQKLLGRINLKSNVKRQTQRPNLSSKIKVVTKSNGVTVKDDNSGSRVSSLVKESKVEPVSMTKQVHLPSENIPVRPKTSNSNSSTQHSGSSQCKARDEIDKAEVKFPKDSLTSPDEVQPYKKRKLFLDERTNDKVHNLDGQLGHDRGINIDNQLVQVSRVPDDDRRNWFDQQPWEQRLERAQESGRLVSLENVDPSYTSEEVEDLVWHAFNEKVEAKMIEQTTFSCPCYGTSPPYGFHAQSKALIIFKSKEAANSAIFLLMKRCLMLADGRPLIARRESLRKGAKVGFVGHLTIDKLQLQRQTEDMKKAKSTSHASQPNNIEFDMGMEWRLLQLKSDMWWKALHERQAKEIEAVRNQLKMKWQ</sequence>
<dbReference type="PANTHER" id="PTHR47073:SF7">
    <property type="entry name" value="BAH DOMAIN-CONTAINING PROTEIN"/>
    <property type="match status" value="1"/>
</dbReference>
<evidence type="ECO:0000259" key="2">
    <source>
        <dbReference type="PROSITE" id="PS51038"/>
    </source>
</evidence>
<feature type="compositionally biased region" description="Low complexity" evidence="1">
    <location>
        <begin position="262"/>
        <end position="276"/>
    </location>
</feature>
<dbReference type="Gene3D" id="2.30.30.490">
    <property type="match status" value="1"/>
</dbReference>
<dbReference type="FunFam" id="2.30.30.490:FF:000017">
    <property type="entry name" value="Bromo-adjacent homology (BAH) domain-containing protein"/>
    <property type="match status" value="1"/>
</dbReference>
<keyword evidence="4" id="KW-1185">Reference proteome</keyword>
<protein>
    <recommendedName>
        <fullName evidence="2">BAH domain-containing protein</fullName>
    </recommendedName>
</protein>
<dbReference type="GO" id="GO:0003682">
    <property type="term" value="F:chromatin binding"/>
    <property type="evidence" value="ECO:0007669"/>
    <property type="project" value="InterPro"/>
</dbReference>
<dbReference type="InterPro" id="IPR043151">
    <property type="entry name" value="BAH_sf"/>
</dbReference>
<reference evidence="3 4" key="1">
    <citation type="journal article" date="2021" name="bioRxiv">
        <title>The Gossypium anomalum genome as a resource for cotton improvement and evolutionary analysis of hybrid incompatibility.</title>
        <authorList>
            <person name="Grover C.E."/>
            <person name="Yuan D."/>
            <person name="Arick M.A."/>
            <person name="Miller E.R."/>
            <person name="Hu G."/>
            <person name="Peterson D.G."/>
            <person name="Wendel J.F."/>
            <person name="Udall J.A."/>
        </authorList>
    </citation>
    <scope>NUCLEOTIDE SEQUENCE [LARGE SCALE GENOMIC DNA]</scope>
    <source>
        <strain evidence="3">JFW-Udall</strain>
        <tissue evidence="3">Leaf</tissue>
    </source>
</reference>
<dbReference type="OrthoDB" id="1896853at2759"/>
<organism evidence="3 4">
    <name type="scientific">Gossypium anomalum</name>
    <dbReference type="NCBI Taxonomy" id="47600"/>
    <lineage>
        <taxon>Eukaryota</taxon>
        <taxon>Viridiplantae</taxon>
        <taxon>Streptophyta</taxon>
        <taxon>Embryophyta</taxon>
        <taxon>Tracheophyta</taxon>
        <taxon>Spermatophyta</taxon>
        <taxon>Magnoliopsida</taxon>
        <taxon>eudicotyledons</taxon>
        <taxon>Gunneridae</taxon>
        <taxon>Pentapetalae</taxon>
        <taxon>rosids</taxon>
        <taxon>malvids</taxon>
        <taxon>Malvales</taxon>
        <taxon>Malvaceae</taxon>
        <taxon>Malvoideae</taxon>
        <taxon>Gossypium</taxon>
    </lineage>
</organism>
<dbReference type="GO" id="GO:0003723">
    <property type="term" value="F:RNA binding"/>
    <property type="evidence" value="ECO:0007669"/>
    <property type="project" value="TreeGrafter"/>
</dbReference>
<dbReference type="InterPro" id="IPR001025">
    <property type="entry name" value="BAH_dom"/>
</dbReference>
<dbReference type="AlphaFoldDB" id="A0A8J5ZFN6"/>
<dbReference type="Proteomes" id="UP000701853">
    <property type="component" value="Chromosome 5"/>
</dbReference>
<gene>
    <name evidence="3" type="ORF">CXB51_012571</name>
</gene>
<proteinExistence type="predicted"/>
<comment type="caution">
    <text evidence="3">The sequence shown here is derived from an EMBL/GenBank/DDBJ whole genome shotgun (WGS) entry which is preliminary data.</text>
</comment>
<evidence type="ECO:0000256" key="1">
    <source>
        <dbReference type="SAM" id="MobiDB-lite"/>
    </source>
</evidence>
<dbReference type="EMBL" id="JAHUZN010000005">
    <property type="protein sequence ID" value="KAG8494770.1"/>
    <property type="molecule type" value="Genomic_DNA"/>
</dbReference>
<feature type="region of interest" description="Disordered" evidence="1">
    <location>
        <begin position="220"/>
        <end position="280"/>
    </location>
</feature>
<feature type="domain" description="BAH" evidence="2">
    <location>
        <begin position="42"/>
        <end position="168"/>
    </location>
</feature>
<dbReference type="PROSITE" id="PS51038">
    <property type="entry name" value="BAH"/>
    <property type="match status" value="1"/>
</dbReference>
<name>A0A8J5ZFN6_9ROSI</name>
<evidence type="ECO:0000313" key="3">
    <source>
        <dbReference type="EMBL" id="KAG8494770.1"/>
    </source>
</evidence>
<dbReference type="PANTHER" id="PTHR47073">
    <property type="entry name" value="PROTEIN ANTI-SILENCING 1"/>
    <property type="match status" value="1"/>
</dbReference>
<dbReference type="Pfam" id="PF01426">
    <property type="entry name" value="BAH"/>
    <property type="match status" value="1"/>
</dbReference>
<evidence type="ECO:0000313" key="4">
    <source>
        <dbReference type="Proteomes" id="UP000701853"/>
    </source>
</evidence>
<accession>A0A8J5ZFN6</accession>